<protein>
    <submittedName>
        <fullName evidence="1">Uncharacterized protein</fullName>
    </submittedName>
</protein>
<dbReference type="PANTHER" id="PTHR37198:SF1">
    <property type="entry name" value="NUCLEOLIN"/>
    <property type="match status" value="1"/>
</dbReference>
<proteinExistence type="predicted"/>
<gene>
    <name evidence="1" type="ORF">FH972_006286</name>
</gene>
<dbReference type="EMBL" id="CM017322">
    <property type="protein sequence ID" value="KAE8009879.1"/>
    <property type="molecule type" value="Genomic_DNA"/>
</dbReference>
<evidence type="ECO:0000313" key="2">
    <source>
        <dbReference type="Proteomes" id="UP000327013"/>
    </source>
</evidence>
<dbReference type="PANTHER" id="PTHR37198">
    <property type="entry name" value="NUCLEOLIN"/>
    <property type="match status" value="1"/>
</dbReference>
<organism evidence="1 2">
    <name type="scientific">Carpinus fangiana</name>
    <dbReference type="NCBI Taxonomy" id="176857"/>
    <lineage>
        <taxon>Eukaryota</taxon>
        <taxon>Viridiplantae</taxon>
        <taxon>Streptophyta</taxon>
        <taxon>Embryophyta</taxon>
        <taxon>Tracheophyta</taxon>
        <taxon>Spermatophyta</taxon>
        <taxon>Magnoliopsida</taxon>
        <taxon>eudicotyledons</taxon>
        <taxon>Gunneridae</taxon>
        <taxon>Pentapetalae</taxon>
        <taxon>rosids</taxon>
        <taxon>fabids</taxon>
        <taxon>Fagales</taxon>
        <taxon>Betulaceae</taxon>
        <taxon>Carpinus</taxon>
    </lineage>
</organism>
<dbReference type="Proteomes" id="UP000327013">
    <property type="component" value="Chromosome 2"/>
</dbReference>
<reference evidence="1 2" key="1">
    <citation type="submission" date="2019-06" db="EMBL/GenBank/DDBJ databases">
        <title>A chromosomal-level reference genome of Carpinus fangiana (Coryloideae, Betulaceae).</title>
        <authorList>
            <person name="Yang X."/>
            <person name="Wang Z."/>
            <person name="Zhang L."/>
            <person name="Hao G."/>
            <person name="Liu J."/>
            <person name="Yang Y."/>
        </authorList>
    </citation>
    <scope>NUCLEOTIDE SEQUENCE [LARGE SCALE GENOMIC DNA]</scope>
    <source>
        <strain evidence="1">Cfa_2016G</strain>
        <tissue evidence="1">Leaf</tissue>
    </source>
</reference>
<accession>A0A5N6QV34</accession>
<dbReference type="OrthoDB" id="1933309at2759"/>
<evidence type="ECO:0000313" key="1">
    <source>
        <dbReference type="EMBL" id="KAE8009879.1"/>
    </source>
</evidence>
<sequence>MEDPSEEWKIEEYSAEADGGKVRWILNKGLMVGRKILITSIVVSSAPIVLPPLLALSAIGFIVSVPSGFLLASYACSEMLMRKLLSNDEEVCWDEEKEEEGEGFVGEDYMEKEEEELMEETKRRVEMRIELVDEEVGENNEDVVEYVEENGYEEDGEEYLDGEERPLEDRIEVIHCYGRGEMKGKVEELKEEEAQKVREKKLQTRYVENIDSIPKEVESIVLEGKSFDNNVQVEKPIVVGSETVNEEMRNGKDVDDITEAEISTGHGNEEQKPMLDKAAVFQAGRAEGNYVTHDVALDFHLNRNKENVIFSNIDVREMADESGLDLFDYKNVAGQQCSYVVHGTAKESSVGSEATESVELSVSAVVHESNYIGLPPKKDIIVPSSEVLYNEEKIWEKIEAMRSIVGYKAMPKRTSIEEVKALYIFTGVEPPTSFKDPTSDLGQVYDRLHLLMSIVGVK</sequence>
<name>A0A5N6QV34_9ROSI</name>
<dbReference type="AlphaFoldDB" id="A0A5N6QV34"/>
<keyword evidence="2" id="KW-1185">Reference proteome</keyword>